<reference evidence="13 14" key="1">
    <citation type="journal article" date="2018" name="Mol. Biol. Evol.">
        <title>Broad Genomic Sampling Reveals a Smut Pathogenic Ancestry of the Fungal Clade Ustilaginomycotina.</title>
        <authorList>
            <person name="Kijpornyongpan T."/>
            <person name="Mondo S.J."/>
            <person name="Barry K."/>
            <person name="Sandor L."/>
            <person name="Lee J."/>
            <person name="Lipzen A."/>
            <person name="Pangilinan J."/>
            <person name="LaButti K."/>
            <person name="Hainaut M."/>
            <person name="Henrissat B."/>
            <person name="Grigoriev I.V."/>
            <person name="Spatafora J.W."/>
            <person name="Aime M.C."/>
        </authorList>
    </citation>
    <scope>NUCLEOTIDE SEQUENCE [LARGE SCALE GENOMIC DNA]</scope>
    <source>
        <strain evidence="13 14">MCA 4198</strain>
    </source>
</reference>
<dbReference type="OrthoDB" id="449280at2759"/>
<dbReference type="CDD" id="cd07980">
    <property type="entry name" value="TFIIF_beta"/>
    <property type="match status" value="1"/>
</dbReference>
<comment type="subcellular location">
    <subcellularLocation>
        <location evidence="1">Nucleus</location>
    </subcellularLocation>
</comment>
<dbReference type="InterPro" id="IPR011039">
    <property type="entry name" value="TFIIF_interaction"/>
</dbReference>
<gene>
    <name evidence="13" type="ORF">FA10DRAFT_269106</name>
</gene>
<keyword evidence="6" id="KW-0804">Transcription</keyword>
<keyword evidence="14" id="KW-1185">Reference proteome</keyword>
<feature type="region of interest" description="Disordered" evidence="10">
    <location>
        <begin position="147"/>
        <end position="185"/>
    </location>
</feature>
<dbReference type="GO" id="GO:0005674">
    <property type="term" value="C:transcription factor TFIIF complex"/>
    <property type="evidence" value="ECO:0007669"/>
    <property type="project" value="InterPro"/>
</dbReference>
<dbReference type="AlphaFoldDB" id="A0A316YJC4"/>
<evidence type="ECO:0000256" key="3">
    <source>
        <dbReference type="ARBA" id="ARBA00021453"/>
    </source>
</evidence>
<dbReference type="RefSeq" id="XP_025375023.1">
    <property type="nucleotide sequence ID" value="XM_025522619.1"/>
</dbReference>
<feature type="compositionally biased region" description="Low complexity" evidence="10">
    <location>
        <begin position="383"/>
        <end position="396"/>
    </location>
</feature>
<evidence type="ECO:0000313" key="13">
    <source>
        <dbReference type="EMBL" id="PWN87825.1"/>
    </source>
</evidence>
<dbReference type="Pfam" id="PF17683">
    <property type="entry name" value="TFIIF_beta_N"/>
    <property type="match status" value="1"/>
</dbReference>
<dbReference type="PANTHER" id="PTHR10445">
    <property type="entry name" value="GENERAL TRANSCRIPTION FACTOR IIF SUBUNIT 2"/>
    <property type="match status" value="1"/>
</dbReference>
<dbReference type="InterPro" id="IPR040450">
    <property type="entry name" value="TFIIF_beta_HTH"/>
</dbReference>
<dbReference type="Proteomes" id="UP000245768">
    <property type="component" value="Unassembled WGS sequence"/>
</dbReference>
<evidence type="ECO:0000256" key="10">
    <source>
        <dbReference type="SAM" id="MobiDB-lite"/>
    </source>
</evidence>
<dbReference type="Pfam" id="PF02270">
    <property type="entry name" value="TFIIF_beta"/>
    <property type="match status" value="1"/>
</dbReference>
<dbReference type="EMBL" id="KZ819639">
    <property type="protein sequence ID" value="PWN87825.1"/>
    <property type="molecule type" value="Genomic_DNA"/>
</dbReference>
<dbReference type="SUPFAM" id="SSF50916">
    <property type="entry name" value="Rap30/74 interaction domains"/>
    <property type="match status" value="1"/>
</dbReference>
<evidence type="ECO:0000256" key="9">
    <source>
        <dbReference type="ARBA" id="ARBA00081863"/>
    </source>
</evidence>
<dbReference type="SUPFAM" id="SSF46785">
    <property type="entry name" value="Winged helix' DNA-binding domain"/>
    <property type="match status" value="1"/>
</dbReference>
<dbReference type="Gene3D" id="1.10.10.10">
    <property type="entry name" value="Winged helix-like DNA-binding domain superfamily/Winged helix DNA-binding domain"/>
    <property type="match status" value="1"/>
</dbReference>
<evidence type="ECO:0000256" key="7">
    <source>
        <dbReference type="ARBA" id="ARBA00023242"/>
    </source>
</evidence>
<accession>A0A316YJC4</accession>
<comment type="similarity">
    <text evidence="2">Belongs to the TFIIF beta subunit family.</text>
</comment>
<keyword evidence="4" id="KW-0805">Transcription regulation</keyword>
<sequence length="419" mass="46925">MASFEDDVEPLEESRSRGSTPLGRGGASTSLLGKHERDESPVPDEELDTEKGNQKMWLVKVPRFLLEGWTKVEEEDKLLGTVRVYDKDQDGHTKLELLLPEHPNPAIPLPPSHPYLATNYPRHYDLRLTSEQEGARVRNLYAFRERMEGGEDDDDEDDDDDDLVDSDGDEDVKGKAKADDRNKKSRRVVSMVGMITNEAALKPQITGPGGLVSRGGKELGISPEYREVLRKRKLEASKPRHSVKVLDDDDASRNNMLTSGVGAGFIKGPRASLITQNRKTGNQAEKFARMPRNELMDLLFESFEEYPYWSIKGLRARVEQPEVYLRDVLSSIADLHKRGPYSGNWSLKPEYAALRKDADRRENEKRGAEEASRQQQMGAQDPGSRSNVVSSSGSSRQEIKLEEGGDIGGDDEDDMDDVA</sequence>
<evidence type="ECO:0000259" key="12">
    <source>
        <dbReference type="Pfam" id="PF17683"/>
    </source>
</evidence>
<name>A0A316YJC4_9BASI</name>
<feature type="compositionally biased region" description="Acidic residues" evidence="10">
    <location>
        <begin position="404"/>
        <end position="419"/>
    </location>
</feature>
<dbReference type="InterPro" id="IPR036390">
    <property type="entry name" value="WH_DNA-bd_sf"/>
</dbReference>
<feature type="region of interest" description="Disordered" evidence="10">
    <location>
        <begin position="1"/>
        <end position="53"/>
    </location>
</feature>
<evidence type="ECO:0000259" key="11">
    <source>
        <dbReference type="Pfam" id="PF02270"/>
    </source>
</evidence>
<dbReference type="InterPro" id="IPR036388">
    <property type="entry name" value="WH-like_DNA-bd_sf"/>
</dbReference>
<keyword evidence="7" id="KW-0539">Nucleus</keyword>
<evidence type="ECO:0000256" key="5">
    <source>
        <dbReference type="ARBA" id="ARBA00023125"/>
    </source>
</evidence>
<protein>
    <recommendedName>
        <fullName evidence="3">Transcription initiation factor IIF subunit beta</fullName>
    </recommendedName>
    <alternativeName>
        <fullName evidence="9">TFIIF medium subunit</fullName>
    </alternativeName>
    <alternativeName>
        <fullName evidence="8">TFIIF-beta</fullName>
    </alternativeName>
</protein>
<feature type="region of interest" description="Disordered" evidence="10">
    <location>
        <begin position="356"/>
        <end position="419"/>
    </location>
</feature>
<evidence type="ECO:0000256" key="4">
    <source>
        <dbReference type="ARBA" id="ARBA00023015"/>
    </source>
</evidence>
<evidence type="ECO:0000256" key="6">
    <source>
        <dbReference type="ARBA" id="ARBA00023163"/>
    </source>
</evidence>
<dbReference type="GeneID" id="37044535"/>
<dbReference type="FunFam" id="1.10.10.10:FF:000035">
    <property type="entry name" value="General transcription factor IIF subunit 2"/>
    <property type="match status" value="1"/>
</dbReference>
<proteinExistence type="inferred from homology"/>
<dbReference type="PANTHER" id="PTHR10445:SF0">
    <property type="entry name" value="GENERAL TRANSCRIPTION FACTOR IIF SUBUNIT 2"/>
    <property type="match status" value="1"/>
</dbReference>
<dbReference type="STRING" id="215250.A0A316YJC4"/>
<feature type="compositionally biased region" description="Acidic residues" evidence="10">
    <location>
        <begin position="150"/>
        <end position="170"/>
    </location>
</feature>
<dbReference type="GO" id="GO:0006367">
    <property type="term" value="P:transcription initiation at RNA polymerase II promoter"/>
    <property type="evidence" value="ECO:0007669"/>
    <property type="project" value="InterPro"/>
</dbReference>
<dbReference type="FunCoup" id="A0A316YJC4">
    <property type="interactions" value="429"/>
</dbReference>
<dbReference type="InterPro" id="IPR040504">
    <property type="entry name" value="TFIIF_beta_N"/>
</dbReference>
<dbReference type="GO" id="GO:0003677">
    <property type="term" value="F:DNA binding"/>
    <property type="evidence" value="ECO:0007669"/>
    <property type="project" value="UniProtKB-KW"/>
</dbReference>
<evidence type="ECO:0000256" key="8">
    <source>
        <dbReference type="ARBA" id="ARBA00081473"/>
    </source>
</evidence>
<feature type="compositionally biased region" description="Basic and acidic residues" evidence="10">
    <location>
        <begin position="171"/>
        <end position="182"/>
    </location>
</feature>
<dbReference type="InterPro" id="IPR003196">
    <property type="entry name" value="TFIIF_beta"/>
</dbReference>
<feature type="compositionally biased region" description="Basic and acidic residues" evidence="10">
    <location>
        <begin position="356"/>
        <end position="372"/>
    </location>
</feature>
<evidence type="ECO:0000256" key="1">
    <source>
        <dbReference type="ARBA" id="ARBA00004123"/>
    </source>
</evidence>
<keyword evidence="5" id="KW-0238">DNA-binding</keyword>
<feature type="compositionally biased region" description="Acidic residues" evidence="10">
    <location>
        <begin position="1"/>
        <end position="11"/>
    </location>
</feature>
<dbReference type="InParanoid" id="A0A316YJC4"/>
<feature type="domain" description="TFIIF beta subunit N-terminal" evidence="12">
    <location>
        <begin position="53"/>
        <end position="204"/>
    </location>
</feature>
<feature type="domain" description="TFIIF beta subunit HTH" evidence="11">
    <location>
        <begin position="288"/>
        <end position="351"/>
    </location>
</feature>
<evidence type="ECO:0000256" key="2">
    <source>
        <dbReference type="ARBA" id="ARBA00009543"/>
    </source>
</evidence>
<evidence type="ECO:0000313" key="14">
    <source>
        <dbReference type="Proteomes" id="UP000245768"/>
    </source>
</evidence>
<organism evidence="13 14">
    <name type="scientific">Acaromyces ingoldii</name>
    <dbReference type="NCBI Taxonomy" id="215250"/>
    <lineage>
        <taxon>Eukaryota</taxon>
        <taxon>Fungi</taxon>
        <taxon>Dikarya</taxon>
        <taxon>Basidiomycota</taxon>
        <taxon>Ustilaginomycotina</taxon>
        <taxon>Exobasidiomycetes</taxon>
        <taxon>Exobasidiales</taxon>
        <taxon>Cryptobasidiaceae</taxon>
        <taxon>Acaromyces</taxon>
    </lineage>
</organism>